<dbReference type="PANTHER" id="PTHR24198:SF165">
    <property type="entry name" value="ANKYRIN REPEAT-CONTAINING PROTEIN-RELATED"/>
    <property type="match status" value="1"/>
</dbReference>
<evidence type="ECO:0000256" key="11">
    <source>
        <dbReference type="ARBA" id="ARBA00023136"/>
    </source>
</evidence>
<feature type="repeat" description="ANK" evidence="16">
    <location>
        <begin position="71"/>
        <end position="104"/>
    </location>
</feature>
<gene>
    <name evidence="17" type="ORF">JTE90_005006</name>
</gene>
<keyword evidence="3" id="KW-0268">Exocytosis</keyword>
<evidence type="ECO:0000256" key="16">
    <source>
        <dbReference type="PROSITE-ProRule" id="PRU00023"/>
    </source>
</evidence>
<evidence type="ECO:0000256" key="2">
    <source>
        <dbReference type="ARBA" id="ARBA00004613"/>
    </source>
</evidence>
<sequence>MDDIHKKRNEELRKALLGHSDKCPSRLLRNGANINHAVNENRDAMLHEANTQYKVYRILLYGANVNARNVQGKTPLHTAAETGKCVGIIKELISHCADVNAVDMQGNSPLNYAVRRIKKDYQVIKELVMKGSFVMHCRNVFDLNNATGQTPLSDALLMDDIECVRLLIKYYVLKRHPIAPDPNVLVEYRFHRRYNSMRDFYNKCCFQLLNMRNEVVSKKRRTTLHNMVQNNSYTYEMAQLWRDEAMDLFANRCLWLVRSFKYSVYNDVILSNLERIIDHSCIMNQVRELEIYTCVDQVRDVSPSVDKKNTENDNNCNKVINVDQQKSLWHKDKKPSSSPVSKKWKMESYQSECNPDNQLNVEAHKNACTKFNSSQNDCAFTIGYQPKGFSIGSHKIVDQPQIDILNEELNPNDVYDISAEFNEDVNQPQKLFINDKLNLDDVIDIGAGFTENVDQPQNIIRNEKLNLDTVNDIGAEYNENVNQPQNVILNDKLNLDVVIDGGAGFNENVDQPQMDIPNKKLTRDYSHDLQESVETVAESQNSKSTENKERKLSKRVVLNEYCVTTIAGYLGKRDLFNWFVAYYIPEEIPEEDEGSMDRLRKRILKRVAEKPPPHPHKVAKFC</sequence>
<evidence type="ECO:0000256" key="14">
    <source>
        <dbReference type="ARBA" id="ARBA00049715"/>
    </source>
</evidence>
<keyword evidence="11" id="KW-0472">Membrane</keyword>
<evidence type="ECO:0000256" key="10">
    <source>
        <dbReference type="ARBA" id="ARBA00023043"/>
    </source>
</evidence>
<keyword evidence="18" id="KW-1185">Reference proteome</keyword>
<dbReference type="Gene3D" id="1.25.40.20">
    <property type="entry name" value="Ankyrin repeat-containing domain"/>
    <property type="match status" value="1"/>
</dbReference>
<dbReference type="PANTHER" id="PTHR24198">
    <property type="entry name" value="ANKYRIN REPEAT AND PROTEIN KINASE DOMAIN-CONTAINING PROTEIN"/>
    <property type="match status" value="1"/>
</dbReference>
<dbReference type="GO" id="GO:0090729">
    <property type="term" value="F:toxin activity"/>
    <property type="evidence" value="ECO:0007669"/>
    <property type="project" value="UniProtKB-KW"/>
</dbReference>
<comment type="subunit">
    <text evidence="14">Homotetramer in membranes.</text>
</comment>
<dbReference type="Proteomes" id="UP000827092">
    <property type="component" value="Unassembled WGS sequence"/>
</dbReference>
<comment type="similarity">
    <text evidence="13">Belongs to the cationic peptide 01 (latrotoxin) family. 03 (alpha-latrotoxin) subfamily.</text>
</comment>
<dbReference type="GO" id="GO:0044231">
    <property type="term" value="C:host cell presynaptic membrane"/>
    <property type="evidence" value="ECO:0007669"/>
    <property type="project" value="UniProtKB-KW"/>
</dbReference>
<evidence type="ECO:0000256" key="5">
    <source>
        <dbReference type="ARBA" id="ARBA00022537"/>
    </source>
</evidence>
<dbReference type="Pfam" id="PF12796">
    <property type="entry name" value="Ank_2"/>
    <property type="match status" value="1"/>
</dbReference>
<dbReference type="SMART" id="SM00248">
    <property type="entry name" value="ANK"/>
    <property type="match status" value="3"/>
</dbReference>
<keyword evidence="8" id="KW-0677">Repeat</keyword>
<evidence type="ECO:0000256" key="13">
    <source>
        <dbReference type="ARBA" id="ARBA00049657"/>
    </source>
</evidence>
<dbReference type="InterPro" id="IPR036770">
    <property type="entry name" value="Ankyrin_rpt-contain_sf"/>
</dbReference>
<evidence type="ECO:0000256" key="1">
    <source>
        <dbReference type="ARBA" id="ARBA00004175"/>
    </source>
</evidence>
<protein>
    <recommendedName>
        <fullName evidence="15">Alpha-latrotoxin</fullName>
    </recommendedName>
</protein>
<evidence type="ECO:0000256" key="9">
    <source>
        <dbReference type="ARBA" id="ARBA00023028"/>
    </source>
</evidence>
<keyword evidence="5" id="KW-1052">Target cell membrane</keyword>
<name>A0AAV6VCT6_9ARAC</name>
<dbReference type="EMBL" id="JAFNEN010000115">
    <property type="protein sequence ID" value="KAG8193708.1"/>
    <property type="molecule type" value="Genomic_DNA"/>
</dbReference>
<keyword evidence="6" id="KW-0800">Toxin</keyword>
<dbReference type="PROSITE" id="PS50297">
    <property type="entry name" value="ANK_REP_REGION"/>
    <property type="match status" value="1"/>
</dbReference>
<keyword evidence="7" id="KW-0528">Neurotoxin</keyword>
<evidence type="ECO:0000256" key="12">
    <source>
        <dbReference type="ARBA" id="ARBA00023298"/>
    </source>
</evidence>
<comment type="subcellular location">
    <subcellularLocation>
        <location evidence="2">Secreted</location>
    </subcellularLocation>
    <subcellularLocation>
        <location evidence="1">Target cell membrane</location>
    </subcellularLocation>
</comment>
<evidence type="ECO:0000256" key="15">
    <source>
        <dbReference type="ARBA" id="ARBA00049811"/>
    </source>
</evidence>
<evidence type="ECO:0000256" key="4">
    <source>
        <dbReference type="ARBA" id="ARBA00022525"/>
    </source>
</evidence>
<evidence type="ECO:0000256" key="6">
    <source>
        <dbReference type="ARBA" id="ARBA00022656"/>
    </source>
</evidence>
<evidence type="ECO:0000256" key="7">
    <source>
        <dbReference type="ARBA" id="ARBA00022699"/>
    </source>
</evidence>
<dbReference type="PROSITE" id="PS50088">
    <property type="entry name" value="ANK_REPEAT"/>
    <property type="match status" value="1"/>
</dbReference>
<comment type="caution">
    <text evidence="17">The sequence shown here is derived from an EMBL/GenBank/DDBJ whole genome shotgun (WGS) entry which is preliminary data.</text>
</comment>
<proteinExistence type="inferred from homology"/>
<keyword evidence="12" id="KW-1053">Target membrane</keyword>
<dbReference type="GO" id="GO:0005576">
    <property type="term" value="C:extracellular region"/>
    <property type="evidence" value="ECO:0007669"/>
    <property type="project" value="UniProtKB-SubCell"/>
</dbReference>
<evidence type="ECO:0000313" key="17">
    <source>
        <dbReference type="EMBL" id="KAG8193708.1"/>
    </source>
</evidence>
<evidence type="ECO:0000256" key="3">
    <source>
        <dbReference type="ARBA" id="ARBA00022483"/>
    </source>
</evidence>
<keyword evidence="9" id="KW-0638">Presynaptic neurotoxin</keyword>
<dbReference type="GO" id="GO:0006887">
    <property type="term" value="P:exocytosis"/>
    <property type="evidence" value="ECO:0007669"/>
    <property type="project" value="UniProtKB-KW"/>
</dbReference>
<reference evidence="17 18" key="1">
    <citation type="journal article" date="2022" name="Nat. Ecol. Evol.">
        <title>A masculinizing supergene underlies an exaggerated male reproductive morph in a spider.</title>
        <authorList>
            <person name="Hendrickx F."/>
            <person name="De Corte Z."/>
            <person name="Sonet G."/>
            <person name="Van Belleghem S.M."/>
            <person name="Kostlbacher S."/>
            <person name="Vangestel C."/>
        </authorList>
    </citation>
    <scope>NUCLEOTIDE SEQUENCE [LARGE SCALE GENOMIC DNA]</scope>
    <source>
        <strain evidence="17">W744_W776</strain>
    </source>
</reference>
<keyword evidence="4" id="KW-0964">Secreted</keyword>
<dbReference type="AlphaFoldDB" id="A0AAV6VCT6"/>
<keyword evidence="10 16" id="KW-0040">ANK repeat</keyword>
<evidence type="ECO:0000313" key="18">
    <source>
        <dbReference type="Proteomes" id="UP000827092"/>
    </source>
</evidence>
<dbReference type="SUPFAM" id="SSF48403">
    <property type="entry name" value="Ankyrin repeat"/>
    <property type="match status" value="1"/>
</dbReference>
<dbReference type="GO" id="GO:0044218">
    <property type="term" value="C:other organism cell membrane"/>
    <property type="evidence" value="ECO:0007669"/>
    <property type="project" value="UniProtKB-KW"/>
</dbReference>
<organism evidence="17 18">
    <name type="scientific">Oedothorax gibbosus</name>
    <dbReference type="NCBI Taxonomy" id="931172"/>
    <lineage>
        <taxon>Eukaryota</taxon>
        <taxon>Metazoa</taxon>
        <taxon>Ecdysozoa</taxon>
        <taxon>Arthropoda</taxon>
        <taxon>Chelicerata</taxon>
        <taxon>Arachnida</taxon>
        <taxon>Araneae</taxon>
        <taxon>Araneomorphae</taxon>
        <taxon>Entelegynae</taxon>
        <taxon>Araneoidea</taxon>
        <taxon>Linyphiidae</taxon>
        <taxon>Erigoninae</taxon>
        <taxon>Oedothorax</taxon>
    </lineage>
</organism>
<evidence type="ECO:0000256" key="8">
    <source>
        <dbReference type="ARBA" id="ARBA00022737"/>
    </source>
</evidence>
<dbReference type="InterPro" id="IPR002110">
    <property type="entry name" value="Ankyrin_rpt"/>
</dbReference>
<accession>A0AAV6VCT6</accession>